<organism evidence="1 2">
    <name type="scientific">Goodea atripinnis</name>
    <dbReference type="NCBI Taxonomy" id="208336"/>
    <lineage>
        <taxon>Eukaryota</taxon>
        <taxon>Metazoa</taxon>
        <taxon>Chordata</taxon>
        <taxon>Craniata</taxon>
        <taxon>Vertebrata</taxon>
        <taxon>Euteleostomi</taxon>
        <taxon>Actinopterygii</taxon>
        <taxon>Neopterygii</taxon>
        <taxon>Teleostei</taxon>
        <taxon>Neoteleostei</taxon>
        <taxon>Acanthomorphata</taxon>
        <taxon>Ovalentaria</taxon>
        <taxon>Atherinomorphae</taxon>
        <taxon>Cyprinodontiformes</taxon>
        <taxon>Goodeidae</taxon>
        <taxon>Goodea</taxon>
    </lineage>
</organism>
<comment type="caution">
    <text evidence="1">The sequence shown here is derived from an EMBL/GenBank/DDBJ whole genome shotgun (WGS) entry which is preliminary data.</text>
</comment>
<dbReference type="Proteomes" id="UP001476798">
    <property type="component" value="Unassembled WGS sequence"/>
</dbReference>
<evidence type="ECO:0000313" key="1">
    <source>
        <dbReference type="EMBL" id="MEQ2174501.1"/>
    </source>
</evidence>
<sequence length="151" mass="16535">MMIFCYRYRHAEQNLPDVPSKQAYDLIYSSALAAIHPPYRPSATFSAALLSSPDCCSTSLHPLEEQPDTSVTEVQQQTCAAGSQVEVPVQNQQKIPSRASTCCWLMHRVGDDAFNEGKQSDFSVSDLLITDLVLISGRLNPGAHGTDPFGF</sequence>
<dbReference type="EMBL" id="JAHRIO010050438">
    <property type="protein sequence ID" value="MEQ2174501.1"/>
    <property type="molecule type" value="Genomic_DNA"/>
</dbReference>
<proteinExistence type="predicted"/>
<evidence type="ECO:0000313" key="2">
    <source>
        <dbReference type="Proteomes" id="UP001476798"/>
    </source>
</evidence>
<gene>
    <name evidence="1" type="ORF">GOODEAATRI_008620</name>
</gene>
<name>A0ABV0NSX6_9TELE</name>
<reference evidence="1 2" key="1">
    <citation type="submission" date="2021-06" db="EMBL/GenBank/DDBJ databases">
        <authorList>
            <person name="Palmer J.M."/>
        </authorList>
    </citation>
    <scope>NUCLEOTIDE SEQUENCE [LARGE SCALE GENOMIC DNA]</scope>
    <source>
        <strain evidence="1 2">GA_2019</strain>
        <tissue evidence="1">Muscle</tissue>
    </source>
</reference>
<protein>
    <submittedName>
        <fullName evidence="1">Uncharacterized protein</fullName>
    </submittedName>
</protein>
<keyword evidence="2" id="KW-1185">Reference proteome</keyword>
<accession>A0ABV0NSX6</accession>